<feature type="domain" description="EthD" evidence="2">
    <location>
        <begin position="17"/>
        <end position="108"/>
    </location>
</feature>
<dbReference type="Gene3D" id="3.30.70.100">
    <property type="match status" value="1"/>
</dbReference>
<evidence type="ECO:0000259" key="2">
    <source>
        <dbReference type="Pfam" id="PF07110"/>
    </source>
</evidence>
<dbReference type="OrthoDB" id="3183782at2759"/>
<dbReference type="Proteomes" id="UP000800041">
    <property type="component" value="Unassembled WGS sequence"/>
</dbReference>
<reference evidence="3" key="1">
    <citation type="journal article" date="2020" name="Stud. Mycol.">
        <title>101 Dothideomycetes genomes: a test case for predicting lifestyles and emergence of pathogens.</title>
        <authorList>
            <person name="Haridas S."/>
            <person name="Albert R."/>
            <person name="Binder M."/>
            <person name="Bloem J."/>
            <person name="Labutti K."/>
            <person name="Salamov A."/>
            <person name="Andreopoulos B."/>
            <person name="Baker S."/>
            <person name="Barry K."/>
            <person name="Bills G."/>
            <person name="Bluhm B."/>
            <person name="Cannon C."/>
            <person name="Castanera R."/>
            <person name="Culley D."/>
            <person name="Daum C."/>
            <person name="Ezra D."/>
            <person name="Gonzalez J."/>
            <person name="Henrissat B."/>
            <person name="Kuo A."/>
            <person name="Liang C."/>
            <person name="Lipzen A."/>
            <person name="Lutzoni F."/>
            <person name="Magnuson J."/>
            <person name="Mondo S."/>
            <person name="Nolan M."/>
            <person name="Ohm R."/>
            <person name="Pangilinan J."/>
            <person name="Park H.-J."/>
            <person name="Ramirez L."/>
            <person name="Alfaro M."/>
            <person name="Sun H."/>
            <person name="Tritt A."/>
            <person name="Yoshinaga Y."/>
            <person name="Zwiers L.-H."/>
            <person name="Turgeon B."/>
            <person name="Goodwin S."/>
            <person name="Spatafora J."/>
            <person name="Crous P."/>
            <person name="Grigoriev I."/>
        </authorList>
    </citation>
    <scope>NUCLEOTIDE SEQUENCE</scope>
    <source>
        <strain evidence="3">CBS 113979</strain>
    </source>
</reference>
<comment type="similarity">
    <text evidence="1">Belongs to the tpcK family.</text>
</comment>
<evidence type="ECO:0000256" key="1">
    <source>
        <dbReference type="ARBA" id="ARBA00005986"/>
    </source>
</evidence>
<protein>
    <recommendedName>
        <fullName evidence="2">EthD domain-containing protein</fullName>
    </recommendedName>
</protein>
<dbReference type="Pfam" id="PF07110">
    <property type="entry name" value="EthD"/>
    <property type="match status" value="1"/>
</dbReference>
<dbReference type="InterPro" id="IPR011008">
    <property type="entry name" value="Dimeric_a/b-barrel"/>
</dbReference>
<sequence>MATGKYLKVSLFLTKLPNITNEKFHSHWKGTHADLALANSRFQQVVKKYNQAHTSPELKSQASDFKIPVLEFDGVAEVWVETLEDWVALASDEEFKAIIVPDEKNFIQHPITVMLSYDNLVIPEK</sequence>
<keyword evidence="4" id="KW-1185">Reference proteome</keyword>
<evidence type="ECO:0000313" key="4">
    <source>
        <dbReference type="Proteomes" id="UP000800041"/>
    </source>
</evidence>
<dbReference type="AlphaFoldDB" id="A0A6G1H463"/>
<proteinExistence type="inferred from homology"/>
<dbReference type="GO" id="GO:0016491">
    <property type="term" value="F:oxidoreductase activity"/>
    <property type="evidence" value="ECO:0007669"/>
    <property type="project" value="InterPro"/>
</dbReference>
<dbReference type="SUPFAM" id="SSF54909">
    <property type="entry name" value="Dimeric alpha+beta barrel"/>
    <property type="match status" value="1"/>
</dbReference>
<name>A0A6G1H463_9PEZI</name>
<gene>
    <name evidence="3" type="ORF">K402DRAFT_462331</name>
</gene>
<dbReference type="InterPro" id="IPR009799">
    <property type="entry name" value="EthD_dom"/>
</dbReference>
<evidence type="ECO:0000313" key="3">
    <source>
        <dbReference type="EMBL" id="KAF1987945.1"/>
    </source>
</evidence>
<accession>A0A6G1H463</accession>
<organism evidence="3 4">
    <name type="scientific">Aulographum hederae CBS 113979</name>
    <dbReference type="NCBI Taxonomy" id="1176131"/>
    <lineage>
        <taxon>Eukaryota</taxon>
        <taxon>Fungi</taxon>
        <taxon>Dikarya</taxon>
        <taxon>Ascomycota</taxon>
        <taxon>Pezizomycotina</taxon>
        <taxon>Dothideomycetes</taxon>
        <taxon>Pleosporomycetidae</taxon>
        <taxon>Aulographales</taxon>
        <taxon>Aulographaceae</taxon>
    </lineage>
</organism>
<dbReference type="EMBL" id="ML977150">
    <property type="protein sequence ID" value="KAF1987945.1"/>
    <property type="molecule type" value="Genomic_DNA"/>
</dbReference>